<evidence type="ECO:0000259" key="8">
    <source>
        <dbReference type="PROSITE" id="PS50850"/>
    </source>
</evidence>
<dbReference type="PANTHER" id="PTHR23513">
    <property type="entry name" value="INTEGRAL MEMBRANE EFFLUX PROTEIN-RELATED"/>
    <property type="match status" value="1"/>
</dbReference>
<evidence type="ECO:0000256" key="7">
    <source>
        <dbReference type="SAM" id="Phobius"/>
    </source>
</evidence>
<protein>
    <recommendedName>
        <fullName evidence="8">Major facilitator superfamily (MFS) profile domain-containing protein</fullName>
    </recommendedName>
</protein>
<evidence type="ECO:0000256" key="5">
    <source>
        <dbReference type="ARBA" id="ARBA00023136"/>
    </source>
</evidence>
<dbReference type="Proteomes" id="UP001500897">
    <property type="component" value="Unassembled WGS sequence"/>
</dbReference>
<keyword evidence="2" id="KW-1003">Cell membrane</keyword>
<reference evidence="10" key="1">
    <citation type="journal article" date="2019" name="Int. J. Syst. Evol. Microbiol.">
        <title>The Global Catalogue of Microorganisms (GCM) 10K type strain sequencing project: providing services to taxonomists for standard genome sequencing and annotation.</title>
        <authorList>
            <consortium name="The Broad Institute Genomics Platform"/>
            <consortium name="The Broad Institute Genome Sequencing Center for Infectious Disease"/>
            <person name="Wu L."/>
            <person name="Ma J."/>
        </authorList>
    </citation>
    <scope>NUCLEOTIDE SEQUENCE [LARGE SCALE GENOMIC DNA]</scope>
    <source>
        <strain evidence="10">JCM 14559</strain>
    </source>
</reference>
<evidence type="ECO:0000256" key="6">
    <source>
        <dbReference type="SAM" id="MobiDB-lite"/>
    </source>
</evidence>
<feature type="transmembrane region" description="Helical" evidence="7">
    <location>
        <begin position="85"/>
        <end position="111"/>
    </location>
</feature>
<feature type="domain" description="Major facilitator superfamily (MFS) profile" evidence="8">
    <location>
        <begin position="244"/>
        <end position="471"/>
    </location>
</feature>
<feature type="transmembrane region" description="Helical" evidence="7">
    <location>
        <begin position="151"/>
        <end position="171"/>
    </location>
</feature>
<comment type="subcellular location">
    <subcellularLocation>
        <location evidence="1">Cell membrane</location>
        <topology evidence="1">Multi-pass membrane protein</topology>
    </subcellularLocation>
</comment>
<feature type="transmembrane region" description="Helical" evidence="7">
    <location>
        <begin position="247"/>
        <end position="270"/>
    </location>
</feature>
<evidence type="ECO:0000313" key="10">
    <source>
        <dbReference type="Proteomes" id="UP001500897"/>
    </source>
</evidence>
<dbReference type="Gene3D" id="1.20.1250.20">
    <property type="entry name" value="MFS general substrate transporter like domains"/>
    <property type="match status" value="1"/>
</dbReference>
<dbReference type="Pfam" id="PF07690">
    <property type="entry name" value="MFS_1"/>
    <property type="match status" value="1"/>
</dbReference>
<dbReference type="RefSeq" id="WP_344558909.1">
    <property type="nucleotide sequence ID" value="NZ_BAAANS010000094.1"/>
</dbReference>
<feature type="transmembrane region" description="Helical" evidence="7">
    <location>
        <begin position="376"/>
        <end position="395"/>
    </location>
</feature>
<dbReference type="PANTHER" id="PTHR23513:SF6">
    <property type="entry name" value="MAJOR FACILITATOR SUPERFAMILY ASSOCIATED DOMAIN-CONTAINING PROTEIN"/>
    <property type="match status" value="1"/>
</dbReference>
<feature type="region of interest" description="Disordered" evidence="6">
    <location>
        <begin position="433"/>
        <end position="471"/>
    </location>
</feature>
<evidence type="ECO:0000313" key="9">
    <source>
        <dbReference type="EMBL" id="GAA2123603.1"/>
    </source>
</evidence>
<keyword evidence="4 7" id="KW-1133">Transmembrane helix</keyword>
<dbReference type="InterPro" id="IPR036259">
    <property type="entry name" value="MFS_trans_sf"/>
</dbReference>
<evidence type="ECO:0000256" key="2">
    <source>
        <dbReference type="ARBA" id="ARBA00022475"/>
    </source>
</evidence>
<feature type="transmembrane region" description="Helical" evidence="7">
    <location>
        <begin position="12"/>
        <end position="37"/>
    </location>
</feature>
<dbReference type="EMBL" id="BAAANS010000094">
    <property type="protein sequence ID" value="GAA2123603.1"/>
    <property type="molecule type" value="Genomic_DNA"/>
</dbReference>
<evidence type="ECO:0000256" key="4">
    <source>
        <dbReference type="ARBA" id="ARBA00022989"/>
    </source>
</evidence>
<keyword evidence="5 7" id="KW-0472">Membrane</keyword>
<name>A0ABP5JW64_9ACTN</name>
<feature type="transmembrane region" description="Helical" evidence="7">
    <location>
        <begin position="336"/>
        <end position="356"/>
    </location>
</feature>
<dbReference type="InterPro" id="IPR020846">
    <property type="entry name" value="MFS_dom"/>
</dbReference>
<feature type="transmembrane region" description="Helical" evidence="7">
    <location>
        <begin position="43"/>
        <end position="65"/>
    </location>
</feature>
<comment type="caution">
    <text evidence="9">The sequence shown here is derived from an EMBL/GenBank/DDBJ whole genome shotgun (WGS) entry which is preliminary data.</text>
</comment>
<dbReference type="InterPro" id="IPR011701">
    <property type="entry name" value="MFS"/>
</dbReference>
<keyword evidence="3 7" id="KW-0812">Transmembrane</keyword>
<dbReference type="PROSITE" id="PS51257">
    <property type="entry name" value="PROKAR_LIPOPROTEIN"/>
    <property type="match status" value="1"/>
</dbReference>
<gene>
    <name evidence="9" type="ORF">GCM10009759_74790</name>
</gene>
<feature type="transmembrane region" description="Helical" evidence="7">
    <location>
        <begin position="310"/>
        <end position="330"/>
    </location>
</feature>
<dbReference type="CDD" id="cd06173">
    <property type="entry name" value="MFS_MefA_like"/>
    <property type="match status" value="1"/>
</dbReference>
<feature type="transmembrane region" description="Helical" evidence="7">
    <location>
        <begin position="401"/>
        <end position="421"/>
    </location>
</feature>
<dbReference type="SUPFAM" id="SSF103473">
    <property type="entry name" value="MFS general substrate transporter"/>
    <property type="match status" value="1"/>
</dbReference>
<proteinExistence type="predicted"/>
<evidence type="ECO:0000256" key="1">
    <source>
        <dbReference type="ARBA" id="ARBA00004651"/>
    </source>
</evidence>
<keyword evidence="10" id="KW-1185">Reference proteome</keyword>
<dbReference type="PROSITE" id="PS50850">
    <property type="entry name" value="MFS"/>
    <property type="match status" value="1"/>
</dbReference>
<organism evidence="9 10">
    <name type="scientific">Kitasatospora saccharophila</name>
    <dbReference type="NCBI Taxonomy" id="407973"/>
    <lineage>
        <taxon>Bacteria</taxon>
        <taxon>Bacillati</taxon>
        <taxon>Actinomycetota</taxon>
        <taxon>Actinomycetes</taxon>
        <taxon>Kitasatosporales</taxon>
        <taxon>Streptomycetaceae</taxon>
        <taxon>Kitasatospora</taxon>
    </lineage>
</organism>
<feature type="transmembrane region" description="Helical" evidence="7">
    <location>
        <begin position="276"/>
        <end position="298"/>
    </location>
</feature>
<sequence length="471" mass="48192">MLSRLPGRYGLLWTASLVSCVGDGVLLTAGPLLVLSLNDNPTVVAGAQVAVTLPYLLLGLVGGVAVDRFDRRRLMAGLDFVRSALLALVVFSLLVGVARIPLLLVTLFLLAAADTVFRTAVQTTLPLLVPAERLVRANGRLMAAETLGLEFIGPALGGLLFAAAVSLPFVVDGVSFAASGLLVLPALAGPRATWAADGPGAAAAADAAAADAAAKSAPRAPRPGIRGVLREAGEGLRWMWREATLRFLATSSATINFFTGATNAVIVLYAHDVLHLGKAGFGLLLSCAAAGGVLAGFVSGKIADRLGVRGCLTLAVGLQAVDQTVLLLAHDRVLTALALTCSSFAVVQFSSVSLALRQSTIPKELLGRVTSVYRMLAWGSLPVGAMTAGLFVGWFGLRSTFALGAVALAVLAVLVLTRAAALGLEMPVPAAPAAPPAVPVTVPTTAPPADPQTEEAAATGPARTDRRQETS</sequence>
<evidence type="ECO:0000256" key="3">
    <source>
        <dbReference type="ARBA" id="ARBA00022692"/>
    </source>
</evidence>
<accession>A0ABP5JW64</accession>